<accession>A0ABR7QCG5</accession>
<dbReference type="EMBL" id="JACGWS010000010">
    <property type="protein sequence ID" value="MBC8756270.1"/>
    <property type="molecule type" value="Genomic_DNA"/>
</dbReference>
<dbReference type="RefSeq" id="WP_187563310.1">
    <property type="nucleotide sequence ID" value="NZ_JACGWS010000010.1"/>
</dbReference>
<evidence type="ECO:0000313" key="3">
    <source>
        <dbReference type="Proteomes" id="UP000619238"/>
    </source>
</evidence>
<evidence type="ECO:0000313" key="2">
    <source>
        <dbReference type="EMBL" id="MBC8756270.1"/>
    </source>
</evidence>
<evidence type="ECO:0000256" key="1">
    <source>
        <dbReference type="SAM" id="Phobius"/>
    </source>
</evidence>
<dbReference type="Proteomes" id="UP000619238">
    <property type="component" value="Unassembled WGS sequence"/>
</dbReference>
<sequence>MLNLFRKKRDKSLKENNIRKYVKYALGEIILVMIGILLALQVNTWNEGRKDRIKEKAILGELHREFSKNLADFYPVKQYQFNTFNSGNIVFRNLPKMHIPQSRDSVYKYVQGMFGGYSYHPSNGVVESLISSGDFNLIRNDSLRRHLVSWKDVLTNYTGYVEIDINLWSNTIEPYVINHGNFLKMNSEENLQLIQDPIFINMLVRKQHFNKNIVNSIKGENSIEHYMKEIIRLSKVKE</sequence>
<keyword evidence="3" id="KW-1185">Reference proteome</keyword>
<feature type="transmembrane region" description="Helical" evidence="1">
    <location>
        <begin position="21"/>
        <end position="40"/>
    </location>
</feature>
<dbReference type="InterPro" id="IPR045749">
    <property type="entry name" value="DUF6090"/>
</dbReference>
<protein>
    <submittedName>
        <fullName evidence="2">Uncharacterized protein</fullName>
    </submittedName>
</protein>
<keyword evidence="1" id="KW-0472">Membrane</keyword>
<proteinExistence type="predicted"/>
<reference evidence="2 3" key="1">
    <citation type="submission" date="2020-07" db="EMBL/GenBank/DDBJ databases">
        <title>Description of Kordia aestuariivivens sp. nov., isolated from a tidal flat.</title>
        <authorList>
            <person name="Park S."/>
            <person name="Yoon J.-H."/>
        </authorList>
    </citation>
    <scope>NUCLEOTIDE SEQUENCE [LARGE SCALE GENOMIC DNA]</scope>
    <source>
        <strain evidence="2 3">YSTF-M3</strain>
    </source>
</reference>
<dbReference type="Pfam" id="PF19578">
    <property type="entry name" value="DUF6090"/>
    <property type="match status" value="1"/>
</dbReference>
<gene>
    <name evidence="2" type="ORF">H2O64_16470</name>
</gene>
<organism evidence="2 3">
    <name type="scientific">Kordia aestuariivivens</name>
    <dbReference type="NCBI Taxonomy" id="2759037"/>
    <lineage>
        <taxon>Bacteria</taxon>
        <taxon>Pseudomonadati</taxon>
        <taxon>Bacteroidota</taxon>
        <taxon>Flavobacteriia</taxon>
        <taxon>Flavobacteriales</taxon>
        <taxon>Flavobacteriaceae</taxon>
        <taxon>Kordia</taxon>
    </lineage>
</organism>
<name>A0ABR7QCG5_9FLAO</name>
<keyword evidence="1" id="KW-1133">Transmembrane helix</keyword>
<comment type="caution">
    <text evidence="2">The sequence shown here is derived from an EMBL/GenBank/DDBJ whole genome shotgun (WGS) entry which is preliminary data.</text>
</comment>
<keyword evidence="1" id="KW-0812">Transmembrane</keyword>